<feature type="binding site" evidence="16">
    <location>
        <position position="63"/>
    </location>
    <ligand>
        <name>ATP</name>
        <dbReference type="ChEBI" id="CHEBI:30616"/>
        <label>1</label>
    </ligand>
</feature>
<feature type="binding site" evidence="17">
    <location>
        <position position="59"/>
    </location>
    <ligand>
        <name>ADP</name>
        <dbReference type="ChEBI" id="CHEBI:456216"/>
        <label>1</label>
    </ligand>
</feature>
<dbReference type="EMDB" id="EMD-22644"/>
<evidence type="ECO:0007829" key="14">
    <source>
        <dbReference type="PDB" id="8DKY"/>
    </source>
</evidence>
<reference evidence="12" key="5">
    <citation type="journal article" date="2021" name="Proc. Natl. Acad. Sci. U.S.A.">
        <title>Cryo-EM structure of the full-length WzmWzt ABC transporter required for lipid-linked O antigen transport.</title>
        <authorList>
            <person name="Caffalette C.A."/>
            <person name="Zimmer J."/>
        </authorList>
    </citation>
    <scope>STRUCTURE BY ELECTRON MICROSCOPY (3.60 ANGSTROMS) OF 1-1 AND 3-396</scope>
</reference>
<protein>
    <submittedName>
        <fullName evidence="6">ABC transporter</fullName>
    </submittedName>
</protein>
<dbReference type="OrthoDB" id="9778870at2"/>
<feature type="binding site" evidence="12">
    <location>
        <position position="146"/>
    </location>
    <ligand>
        <name>ATP</name>
        <dbReference type="ChEBI" id="CHEBI:30616"/>
        <label>2</label>
    </ligand>
</feature>
<feature type="binding site" evidence="15 17">
    <location>
        <position position="60"/>
    </location>
    <ligand>
        <name>ADP</name>
        <dbReference type="ChEBI" id="CHEBI:456216"/>
        <label>2</label>
    </ligand>
</feature>
<dbReference type="PANTHER" id="PTHR46743:SF2">
    <property type="entry name" value="TEICHOIC ACIDS EXPORT ATP-BINDING PROTEIN TAGH"/>
    <property type="match status" value="1"/>
</dbReference>
<evidence type="ECO:0007829" key="12">
    <source>
        <dbReference type="PDB" id="7K2T"/>
    </source>
</evidence>
<evidence type="ECO:0000313" key="7">
    <source>
        <dbReference type="Proteomes" id="UP000000798"/>
    </source>
</evidence>
<dbReference type="PDB" id="8DNE">
    <property type="method" value="EM"/>
    <property type="resolution" value="3.50 A"/>
    <property type="chains" value="A/C=2-396"/>
</dbReference>
<reference evidence="8 9" key="2">
    <citation type="journal article" date="2018" name="Nature">
        <title>Architecture of a channel-forming O-antigen polysaccharide ABC transporter.</title>
        <authorList>
            <person name="Bi Y."/>
            <person name="Mann E."/>
            <person name="Whitfield C."/>
            <person name="Zimmer J."/>
        </authorList>
    </citation>
    <scope>X-RAY CRYSTALLOGRAPHY (2.05 ANGSTROMS) OF 3-236</scope>
</reference>
<dbReference type="EMBL" id="AE000657">
    <property type="protein sequence ID" value="AAC07148.1"/>
    <property type="molecule type" value="Genomic_DNA"/>
</dbReference>
<dbReference type="PDB" id="6M96">
    <property type="method" value="X-ray"/>
    <property type="resolution" value="2.05 A"/>
    <property type="chains" value="A=3-236"/>
</dbReference>
<feature type="binding site" evidence="17">
    <location>
        <position position="58"/>
    </location>
    <ligand>
        <name>ADP</name>
        <dbReference type="ChEBI" id="CHEBI:456216"/>
        <label>1</label>
    </ligand>
</feature>
<dbReference type="Pfam" id="PF00005">
    <property type="entry name" value="ABC_tran"/>
    <property type="match status" value="1"/>
</dbReference>
<feature type="binding site" evidence="10 16">
    <location>
        <position position="57"/>
    </location>
    <ligand>
        <name>ATP</name>
        <dbReference type="ChEBI" id="CHEBI:30616"/>
        <label>3</label>
    </ligand>
</feature>
<feature type="binding site" evidence="16">
    <location>
        <position position="58"/>
    </location>
    <ligand>
        <name>ATP</name>
        <dbReference type="ChEBI" id="CHEBI:30616"/>
        <label>1</label>
    </ligand>
</feature>
<dbReference type="PIR" id="B70394">
    <property type="entry name" value="B70394"/>
</dbReference>
<feature type="binding site" evidence="16">
    <location>
        <position position="144"/>
    </location>
    <ligand>
        <name>ATP</name>
        <dbReference type="ChEBI" id="CHEBI:30616"/>
        <label>1</label>
    </ligand>
</feature>
<feature type="binding site" evidence="10 12">
    <location>
        <position position="58"/>
    </location>
    <ligand>
        <name>ATP</name>
        <dbReference type="ChEBI" id="CHEBI:30616"/>
        <label>3</label>
    </ligand>
</feature>
<dbReference type="Gene3D" id="2.70.50.60">
    <property type="entry name" value="abc- transporter (atp binding component) like domain"/>
    <property type="match status" value="1"/>
</dbReference>
<feature type="binding site" evidence="10 12">
    <location>
        <position position="60"/>
    </location>
    <ligand>
        <name>ATP</name>
        <dbReference type="ChEBI" id="CHEBI:30616"/>
        <label>3</label>
    </ligand>
</feature>
<dbReference type="GO" id="GO:0140359">
    <property type="term" value="F:ABC-type transporter activity"/>
    <property type="evidence" value="ECO:0007669"/>
    <property type="project" value="InterPro"/>
</dbReference>
<feature type="binding site" evidence="12">
    <location>
        <position position="12"/>
    </location>
    <ligand>
        <name>ATP</name>
        <dbReference type="ChEBI" id="CHEBI:30616"/>
        <label>2</label>
    </ligand>
</feature>
<accession>O67181</accession>
<dbReference type="EMDB" id="EMD-27556"/>
<dbReference type="EMDB" id="EMD-27491"/>
<dbReference type="InterPro" id="IPR029439">
    <property type="entry name" value="Wzt_C"/>
</dbReference>
<keyword evidence="8 9" id="KW-0002">3D-structure</keyword>
<evidence type="ECO:0007829" key="8">
    <source>
        <dbReference type="PDB" id="6AMX"/>
    </source>
</evidence>
<dbReference type="PDBsum" id="6M96"/>
<dbReference type="AlphaFoldDB" id="O67181"/>
<dbReference type="PDBsum" id="6OIH"/>
<dbReference type="InterPro" id="IPR050683">
    <property type="entry name" value="Bact_Polysacc_Export_ATP-bd"/>
</dbReference>
<dbReference type="GO" id="GO:0005524">
    <property type="term" value="F:ATP binding"/>
    <property type="evidence" value="ECO:0007669"/>
    <property type="project" value="UniProtKB-KW"/>
</dbReference>
<dbReference type="Pfam" id="PF14524">
    <property type="entry name" value="Wzt_C"/>
    <property type="match status" value="1"/>
</dbReference>
<feature type="binding site" evidence="10 12">
    <location>
        <position position="142"/>
    </location>
    <ligand>
        <name>ATP</name>
        <dbReference type="ChEBI" id="CHEBI:30616"/>
        <label>3</label>
    </ligand>
</feature>
<dbReference type="IntAct" id="O67181">
    <property type="interactions" value="1"/>
</dbReference>
<feature type="binding site" evidence="15 17">
    <location>
        <position position="63"/>
    </location>
    <ligand>
        <name>ADP</name>
        <dbReference type="ChEBI" id="CHEBI:456216"/>
        <label>2</label>
    </ligand>
</feature>
<dbReference type="PROSITE" id="PS00211">
    <property type="entry name" value="ABC_TRANSPORTER_1"/>
    <property type="match status" value="1"/>
</dbReference>
<dbReference type="PANTHER" id="PTHR46743">
    <property type="entry name" value="TEICHOIC ACIDS EXPORT ATP-BINDING PROTEIN TAGH"/>
    <property type="match status" value="1"/>
</dbReference>
<feature type="binding site" evidence="12">
    <location>
        <position position="63"/>
    </location>
    <ligand>
        <name>ATP</name>
        <dbReference type="ChEBI" id="CHEBI:30616"/>
        <label>2</label>
    </ligand>
</feature>
<dbReference type="PDBsum" id="6AMX"/>
<feature type="binding site" evidence="15 17">
    <location>
        <position position="58"/>
    </location>
    <ligand>
        <name>ADP</name>
        <dbReference type="ChEBI" id="CHEBI:456216"/>
        <label>2</label>
    </ligand>
</feature>
<feature type="binding site" evidence="10 12">
    <location>
        <position position="63"/>
    </location>
    <ligand>
        <name>ATP</name>
        <dbReference type="ChEBI" id="CHEBI:30616"/>
        <label>3</label>
    </ligand>
</feature>
<feature type="binding site" evidence="17">
    <location>
        <position position="14"/>
    </location>
    <ligand>
        <name>ADP</name>
        <dbReference type="ChEBI" id="CHEBI:456216"/>
        <label>1</label>
    </ligand>
</feature>
<feature type="domain" description="ABC transporter" evidence="5">
    <location>
        <begin position="20"/>
        <end position="242"/>
    </location>
</feature>
<dbReference type="PDB" id="8DKY">
    <property type="method" value="X-ray"/>
    <property type="resolution" value="1.61 A"/>
    <property type="chains" value="A/B=255-396"/>
</dbReference>
<feature type="binding site" evidence="16">
    <location>
        <position position="61"/>
    </location>
    <ligand>
        <name>ATP</name>
        <dbReference type="ChEBI" id="CHEBI:30616"/>
        <label>1</label>
    </ligand>
</feature>
<evidence type="ECO:0007829" key="11">
    <source>
        <dbReference type="PDB" id="6O14"/>
    </source>
</evidence>
<dbReference type="KEGG" id="aae:aq_1094"/>
<feature type="binding site" evidence="17">
    <location>
        <position position="63"/>
    </location>
    <ligand>
        <name>ADP</name>
        <dbReference type="ChEBI" id="CHEBI:456216"/>
        <label>1</label>
    </ligand>
</feature>
<reference evidence="6 7" key="1">
    <citation type="journal article" date="1998" name="Nature">
        <title>The complete genome of the hyperthermophilic bacterium Aquifex aeolicus.</title>
        <authorList>
            <person name="Deckert G."/>
            <person name="Warren P.V."/>
            <person name="Gaasterland T."/>
            <person name="Young W.G."/>
            <person name="Lenox A.L."/>
            <person name="Graham D.E."/>
            <person name="Overbeek R."/>
            <person name="Snead M.A."/>
            <person name="Keller M."/>
            <person name="Aujay M."/>
            <person name="Huber R."/>
            <person name="Feldman R.A."/>
            <person name="Short J.M."/>
            <person name="Olson G.J."/>
            <person name="Swanson R.V."/>
        </authorList>
    </citation>
    <scope>NUCLEOTIDE SEQUENCE [LARGE SCALE GENOMIC DNA]</scope>
    <source>
        <strain evidence="6 7">VF5</strain>
    </source>
</reference>
<sequence>MMIRVFDVWKKYKYYKKPQDRLKEIIFRKPFHEELWVLKGINLEIEKGEVLGIVGPNGAGKSTLLKVITGVTEPDKGFVERSGKVVGLLELGTGFNYELSGLENIYVNASLLGLSRREIDEKLESIIEFSELDDFINKPLKTYSSGMIMRLAFSIAIHTEPECFIIDEALAVGDAHFQQKCFRKLKEHKQKGGSIIFVSHDMNAVKILCDRAILLHKGEIIEEGSPETVTQAYYKLMASLENKEGITFLQNGYGNFKAVIKEVRLKSEHGYTNNFPSGDTLFIELDVEAKEDLQDVVAGILIRDRFGQDIFGINTYLMEKKVELKKGKYLFTFKMPLNLAPGKYTLTVALHKGMDHAQECYHWIDNVCNFEVNGFKKEQFVGVCYLPTEFNYRKIP</sequence>
<dbReference type="PDBsum" id="6O14"/>
<evidence type="ECO:0007829" key="16">
    <source>
        <dbReference type="PDB" id="8DNE"/>
    </source>
</evidence>
<feature type="binding site" evidence="12">
    <location>
        <position position="200"/>
    </location>
    <ligand>
        <name>ATP</name>
        <dbReference type="ChEBI" id="CHEBI:30616"/>
        <label>2</label>
    </ligand>
</feature>
<feature type="binding site" evidence="10 12">
    <location>
        <position position="12"/>
    </location>
    <ligand>
        <name>ATP</name>
        <dbReference type="ChEBI" id="CHEBI:30616"/>
        <label>3</label>
    </ligand>
</feature>
<evidence type="ECO:0000313" key="6">
    <source>
        <dbReference type="EMBL" id="AAC07148.1"/>
    </source>
</evidence>
<keyword evidence="7" id="KW-1185">Reference proteome</keyword>
<dbReference type="EMDB" id="EMD-27564"/>
<evidence type="ECO:0007829" key="9">
    <source>
        <dbReference type="PDB" id="6AN5"/>
    </source>
</evidence>
<feature type="binding site" evidence="17">
    <location>
        <position position="60"/>
    </location>
    <ligand>
        <name>ADP</name>
        <dbReference type="ChEBI" id="CHEBI:456216"/>
        <label>1</label>
    </ligand>
</feature>
<reference evidence="10" key="3">
    <citation type="journal article" date="2019" name="Nat. Commun.">
        <title>A lipid gating mechanism for the channel-forming O antigen ABC transporter.</title>
        <authorList>
            <person name="Caffalette C.A."/>
            <person name="Corey R.A."/>
            <person name="Sansom M.S.P."/>
            <person name="Stansfeld P.J."/>
            <person name="Zimmer J."/>
        </authorList>
    </citation>
    <scope>X-RAY CRYSTALLOGRAPHY (2.05 ANGSTROMS) OF 1-1 AND 3-236 IN COMPLEX WITH ATP</scope>
</reference>
<organism evidence="6 7">
    <name type="scientific">Aquifex aeolicus (strain VF5)</name>
    <dbReference type="NCBI Taxonomy" id="224324"/>
    <lineage>
        <taxon>Bacteria</taxon>
        <taxon>Pseudomonadati</taxon>
        <taxon>Aquificota</taxon>
        <taxon>Aquificia</taxon>
        <taxon>Aquificales</taxon>
        <taxon>Aquificaceae</taxon>
        <taxon>Aquifex</taxon>
    </lineage>
</organism>
<dbReference type="PDB" id="8DL0">
    <property type="method" value="EM"/>
    <property type="resolution" value="4.10 A"/>
    <property type="chains" value="A/C=2-396"/>
</dbReference>
<dbReference type="SUPFAM" id="SSF52540">
    <property type="entry name" value="P-loop containing nucleoside triphosphate hydrolases"/>
    <property type="match status" value="1"/>
</dbReference>
<dbReference type="GO" id="GO:0016887">
    <property type="term" value="F:ATP hydrolysis activity"/>
    <property type="evidence" value="ECO:0007669"/>
    <property type="project" value="InterPro"/>
</dbReference>
<dbReference type="PDB" id="6O14">
    <property type="method" value="X-ray"/>
    <property type="resolution" value="2.65 A"/>
    <property type="chains" value="A/B=255-396"/>
</dbReference>
<gene>
    <name evidence="6" type="primary">abcT4</name>
    <name evidence="6" type="ordered locus">aq_1094</name>
</gene>
<feature type="binding site" evidence="12 16">
    <location>
        <position position="62"/>
    </location>
    <ligand>
        <name>Mg(2+)</name>
        <dbReference type="ChEBI" id="CHEBI:18420"/>
    </ligand>
</feature>
<keyword evidence="12 16" id="KW-0479">Metal-binding</keyword>
<feature type="binding site" evidence="17">
    <location>
        <position position="61"/>
    </location>
    <ligand>
        <name>ADP</name>
        <dbReference type="ChEBI" id="CHEBI:456216"/>
        <label>1</label>
    </ligand>
</feature>
<feature type="binding site" evidence="16">
    <location>
        <position position="200"/>
    </location>
    <ligand>
        <name>ATP</name>
        <dbReference type="ChEBI" id="CHEBI:30616"/>
        <label>1</label>
    </ligand>
</feature>
<feature type="binding site" evidence="16">
    <location>
        <position position="62"/>
    </location>
    <ligand>
        <name>ATP</name>
        <dbReference type="ChEBI" id="CHEBI:30616"/>
        <label>1</label>
    </ligand>
</feature>
<dbReference type="EMDB" id="EMD-27494"/>
<evidence type="ECO:0000256" key="2">
    <source>
        <dbReference type="ARBA" id="ARBA00022448"/>
    </source>
</evidence>
<dbReference type="EnsemblBacteria" id="AAC07148">
    <property type="protein sequence ID" value="AAC07148"/>
    <property type="gene ID" value="aq_1094"/>
</dbReference>
<evidence type="ECO:0007829" key="13">
    <source>
        <dbReference type="PDB" id="8DKU"/>
    </source>
</evidence>
<comment type="interaction">
    <interactant intactId="EBI-26617718">
        <id>O67181</id>
    </interactant>
    <interactant intactId="EBI-26652142">
        <id>O67182</id>
        <label>abcT3</label>
    </interactant>
    <organismsDiffer>false</organismsDiffer>
    <experiments>3</experiments>
</comment>
<feature type="binding site" evidence="10 12">
    <location>
        <position position="146"/>
    </location>
    <ligand>
        <name>ATP</name>
        <dbReference type="ChEBI" id="CHEBI:30616"/>
        <label>3</label>
    </ligand>
</feature>
<feature type="binding site" evidence="12">
    <location>
        <position position="145"/>
    </location>
    <ligand>
        <name>ATP</name>
        <dbReference type="ChEBI" id="CHEBI:30616"/>
        <label>3</label>
    </ligand>
</feature>
<dbReference type="PDB" id="8DOU">
    <property type="method" value="EM"/>
    <property type="resolution" value="3.54 A"/>
    <property type="chains" value="A/C=3-396"/>
</dbReference>
<evidence type="ECO:0007829" key="15">
    <source>
        <dbReference type="PDB" id="8DNC"/>
    </source>
</evidence>
<feature type="binding site" evidence="16">
    <location>
        <position position="146"/>
    </location>
    <ligand>
        <name>ATP</name>
        <dbReference type="ChEBI" id="CHEBI:30616"/>
        <label>1</label>
    </ligand>
</feature>
<feature type="binding site" evidence="12">
    <location>
        <position position="61"/>
    </location>
    <ligand>
        <name>ATP</name>
        <dbReference type="ChEBI" id="CHEBI:30616"/>
        <label>2</label>
    </ligand>
</feature>
<evidence type="ECO:0007829" key="17">
    <source>
        <dbReference type="PDB" id="8DOU"/>
    </source>
</evidence>
<dbReference type="InParanoid" id="O67181"/>
<reference evidence="11" key="4">
    <citation type="journal article" date="2020" name="Structure">
        <title>Structure and Ligand-Binding Properties of the O Antigen ABC Transporter Carbohydrate-Binding Domain.</title>
        <authorList>
            <person name="Bi Y."/>
            <person name="Zimmer J."/>
        </authorList>
    </citation>
    <scope>X-RAY CRYSTALLOGRAPHY (2.65 ANGSTROMS) OF 255-396</scope>
</reference>
<dbReference type="InterPro" id="IPR027417">
    <property type="entry name" value="P-loop_NTPase"/>
</dbReference>
<dbReference type="eggNOG" id="COG1134">
    <property type="taxonomic scope" value="Bacteria"/>
</dbReference>
<feature type="binding site" evidence="12">
    <location>
        <position position="60"/>
    </location>
    <ligand>
        <name>ATP</name>
        <dbReference type="ChEBI" id="CHEBI:30616"/>
        <label>2</label>
    </ligand>
</feature>
<evidence type="ECO:0000259" key="5">
    <source>
        <dbReference type="PROSITE" id="PS50893"/>
    </source>
</evidence>
<feature type="binding site" evidence="10 16">
    <location>
        <position position="59"/>
    </location>
    <ligand>
        <name>ATP</name>
        <dbReference type="ChEBI" id="CHEBI:30616"/>
        <label>3</label>
    </ligand>
</feature>
<dbReference type="SMART" id="SM00382">
    <property type="entry name" value="AAA"/>
    <property type="match status" value="1"/>
</dbReference>
<dbReference type="InterPro" id="IPR003593">
    <property type="entry name" value="AAA+_ATPase"/>
</dbReference>
<keyword evidence="2" id="KW-0813">Transport</keyword>
<feature type="binding site" evidence="15 17">
    <location>
        <position position="62"/>
    </location>
    <ligand>
        <name>ADP</name>
        <dbReference type="ChEBI" id="CHEBI:456216"/>
        <label>2</label>
    </ligand>
</feature>
<evidence type="ECO:0000256" key="1">
    <source>
        <dbReference type="ARBA" id="ARBA00005417"/>
    </source>
</evidence>
<evidence type="ECO:0007829" key="10">
    <source>
        <dbReference type="PDB" id="6M96"/>
    </source>
</evidence>
<dbReference type="SMR" id="O67181"/>
<dbReference type="EMDB" id="EMD-27623"/>
<dbReference type="PROSITE" id="PS50893">
    <property type="entry name" value="ABC_TRANSPORTER_2"/>
    <property type="match status" value="1"/>
</dbReference>
<dbReference type="PATRIC" id="fig|224324.8.peg.851"/>
<feature type="binding site" evidence="10 12">
    <location>
        <position position="144"/>
    </location>
    <ligand>
        <name>ATP</name>
        <dbReference type="ChEBI" id="CHEBI:30616"/>
        <label>3</label>
    </ligand>
</feature>
<reference evidence="13 14" key="6">
    <citation type="journal article" date="2022" name="Nat. Commun.">
        <title>Molecular basis for polysaccharide recognition and modulated ATP hydrolysis by the O antigen ABC transporter.</title>
        <authorList>
            <person name="Spellmon N."/>
            <person name="Muszynski A."/>
            <person name="Gorniak I."/>
            <person name="Vlach J."/>
            <person name="Hahn D."/>
            <person name="Azadi P."/>
            <person name="Zimmer J."/>
        </authorList>
    </citation>
    <scope>X-RAY CRYSTALLOGRAPHY (1.61 ANGSTROMS) OF 255-396 IN COMPLEX WITH ADP; ATP AND MG(2+)</scope>
</reference>
<feature type="binding site" evidence="12">
    <location>
        <position position="62"/>
    </location>
    <ligand>
        <name>ATP</name>
        <dbReference type="ChEBI" id="CHEBI:30616"/>
        <label>2</label>
    </ligand>
</feature>
<dbReference type="PDB" id="7K2T">
    <property type="method" value="EM"/>
    <property type="resolution" value="3.60 A"/>
    <property type="chains" value="A/C=3-396"/>
</dbReference>
<dbReference type="InterPro" id="IPR017871">
    <property type="entry name" value="ABC_transporter-like_CS"/>
</dbReference>
<proteinExistence type="evidence at protein level"/>
<dbReference type="CDD" id="cd10147">
    <property type="entry name" value="Wzt_C-like"/>
    <property type="match status" value="1"/>
</dbReference>
<dbReference type="HOGENOM" id="CLU_000604_101_1_0"/>
<evidence type="ECO:0000256" key="3">
    <source>
        <dbReference type="ARBA" id="ARBA00022741"/>
    </source>
</evidence>
<dbReference type="PDB" id="6OIH">
    <property type="method" value="X-ray"/>
    <property type="resolution" value="3.85 A"/>
    <property type="chains" value="A/B=3-236"/>
</dbReference>
<feature type="binding site" evidence="16">
    <location>
        <position position="12"/>
    </location>
    <ligand>
        <name>ATP</name>
        <dbReference type="ChEBI" id="CHEBI:30616"/>
        <label>1</label>
    </ligand>
</feature>
<dbReference type="PDB" id="8DNC">
    <property type="method" value="EM"/>
    <property type="resolution" value="3.30 A"/>
    <property type="chains" value="A/C=2-396"/>
</dbReference>
<dbReference type="InterPro" id="IPR015860">
    <property type="entry name" value="ABC_transpr_TagH-like"/>
</dbReference>
<feature type="binding site" evidence="10 12">
    <location>
        <position position="61"/>
    </location>
    <ligand>
        <name>ATP</name>
        <dbReference type="ChEBI" id="CHEBI:30616"/>
        <label>3</label>
    </ligand>
</feature>
<dbReference type="CDD" id="cd03220">
    <property type="entry name" value="ABC_KpsT_Wzt"/>
    <property type="match status" value="1"/>
</dbReference>
<dbReference type="Proteomes" id="UP000000798">
    <property type="component" value="Chromosome"/>
</dbReference>
<comment type="similarity">
    <text evidence="1">Belongs to the ABC transporter superfamily.</text>
</comment>
<feature type="binding site" evidence="12">
    <location>
        <position position="142"/>
    </location>
    <ligand>
        <name>ATP</name>
        <dbReference type="ChEBI" id="CHEBI:30616"/>
        <label>2</label>
    </ligand>
</feature>
<keyword evidence="3 10" id="KW-0547">Nucleotide-binding</keyword>
<dbReference type="PDB" id="6AN5">
    <property type="method" value="X-ray"/>
    <property type="resolution" value="3.51 A"/>
    <property type="chains" value="A/B=3-236"/>
</dbReference>
<dbReference type="InterPro" id="IPR003439">
    <property type="entry name" value="ABC_transporter-like_ATP-bd"/>
</dbReference>
<dbReference type="Gene3D" id="3.40.50.300">
    <property type="entry name" value="P-loop containing nucleotide triphosphate hydrolases"/>
    <property type="match status" value="1"/>
</dbReference>
<dbReference type="STRING" id="224324.aq_1094"/>
<dbReference type="PDB" id="8DKU">
    <property type="method" value="EM"/>
    <property type="resolution" value="3.20 A"/>
    <property type="chains" value="A/C=2-396"/>
</dbReference>
<dbReference type="PDB" id="8DN8">
    <property type="method" value="EM"/>
    <property type="resolution" value="3.70 A"/>
    <property type="chains" value="A/C=2-396"/>
</dbReference>
<dbReference type="EMDB" id="EMD-27563"/>
<name>O67181_AQUAE</name>
<dbReference type="GO" id="GO:0016020">
    <property type="term" value="C:membrane"/>
    <property type="evidence" value="ECO:0007669"/>
    <property type="project" value="InterPro"/>
</dbReference>
<evidence type="ECO:0000256" key="4">
    <source>
        <dbReference type="ARBA" id="ARBA00022840"/>
    </source>
</evidence>
<feature type="binding site" evidence="10 12">
    <location>
        <position position="62"/>
    </location>
    <ligand>
        <name>ATP</name>
        <dbReference type="ChEBI" id="CHEBI:30616"/>
        <label>3</label>
    </ligand>
</feature>
<dbReference type="PDB" id="6AMX">
    <property type="method" value="X-ray"/>
    <property type="resolution" value="2.05 A"/>
    <property type="chains" value="A=3-236"/>
</dbReference>
<dbReference type="PDBsum" id="6AN5"/>
<feature type="binding site" evidence="15 17">
    <location>
        <position position="61"/>
    </location>
    <ligand>
        <name>ADP</name>
        <dbReference type="ChEBI" id="CHEBI:456216"/>
        <label>2</label>
    </ligand>
</feature>
<keyword evidence="4 10" id="KW-0067">ATP-binding</keyword>
<feature type="binding site" evidence="16">
    <location>
        <position position="200"/>
    </location>
    <ligand>
        <name>ATP</name>
        <dbReference type="ChEBI" id="CHEBI:30616"/>
        <label>3</label>
    </ligand>
</feature>